<dbReference type="GO" id="GO:0004252">
    <property type="term" value="F:serine-type endopeptidase activity"/>
    <property type="evidence" value="ECO:0007669"/>
    <property type="project" value="InterPro"/>
</dbReference>
<dbReference type="Gene3D" id="3.90.226.10">
    <property type="entry name" value="2-enoyl-CoA Hydratase, Chain A, domain 1"/>
    <property type="match status" value="1"/>
</dbReference>
<evidence type="ECO:0000256" key="1">
    <source>
        <dbReference type="ARBA" id="ARBA00007039"/>
    </source>
</evidence>
<dbReference type="InterPro" id="IPR029045">
    <property type="entry name" value="ClpP/crotonase-like_dom_sf"/>
</dbReference>
<dbReference type="InterPro" id="IPR001907">
    <property type="entry name" value="ClpP"/>
</dbReference>
<dbReference type="AlphaFoldDB" id="A0A1F8F564"/>
<organism evidence="3 4">
    <name type="scientific">Candidatus Yanofskybacteria bacterium RIFCSPHIGHO2_02_FULL_41_11</name>
    <dbReference type="NCBI Taxonomy" id="1802675"/>
    <lineage>
        <taxon>Bacteria</taxon>
        <taxon>Candidatus Yanofskyibacteriota</taxon>
    </lineage>
</organism>
<sequence length="241" mass="26334">GEKVPDVLISPWTILGKEARIIKLFNPILSSAQVMSISGGEASVAENMLADLVQLAREGKDPVKIVINSPGGSVQAGFTILLFMEHLKACGIDIWTVNIGNANSMAGIILAMGTKGRRYALDNTTTHVHEVQISGLGGKGTDIDKMKEHIDHQRDVIERLLAEHTKIPEFAAKELELGIDEKRVKEDPKARKKLVREFSGSENLLTASKALEAGMIDEILKPGNQTLNDIFLIPSHKEEKQ</sequence>
<evidence type="ECO:0000256" key="2">
    <source>
        <dbReference type="RuleBase" id="RU003567"/>
    </source>
</evidence>
<dbReference type="PANTHER" id="PTHR10381:SF11">
    <property type="entry name" value="ATP-DEPENDENT CLP PROTEASE PROTEOLYTIC SUBUNIT, MITOCHONDRIAL"/>
    <property type="match status" value="1"/>
</dbReference>
<evidence type="ECO:0000313" key="4">
    <source>
        <dbReference type="Proteomes" id="UP000177167"/>
    </source>
</evidence>
<gene>
    <name evidence="3" type="ORF">A3J46_06715</name>
</gene>
<dbReference type="GO" id="GO:0006515">
    <property type="term" value="P:protein quality control for misfolded or incompletely synthesized proteins"/>
    <property type="evidence" value="ECO:0007669"/>
    <property type="project" value="TreeGrafter"/>
</dbReference>
<name>A0A1F8F564_9BACT</name>
<dbReference type="SUPFAM" id="SSF52096">
    <property type="entry name" value="ClpP/crotonase"/>
    <property type="match status" value="1"/>
</dbReference>
<reference evidence="3 4" key="1">
    <citation type="journal article" date="2016" name="Nat. Commun.">
        <title>Thousands of microbial genomes shed light on interconnected biogeochemical processes in an aquifer system.</title>
        <authorList>
            <person name="Anantharaman K."/>
            <person name="Brown C.T."/>
            <person name="Hug L.A."/>
            <person name="Sharon I."/>
            <person name="Castelle C.J."/>
            <person name="Probst A.J."/>
            <person name="Thomas B.C."/>
            <person name="Singh A."/>
            <person name="Wilkins M.J."/>
            <person name="Karaoz U."/>
            <person name="Brodie E.L."/>
            <person name="Williams K.H."/>
            <person name="Hubbard S.S."/>
            <person name="Banfield J.F."/>
        </authorList>
    </citation>
    <scope>NUCLEOTIDE SEQUENCE [LARGE SCALE GENOMIC DNA]</scope>
</reference>
<dbReference type="GO" id="GO:0009368">
    <property type="term" value="C:endopeptidase Clp complex"/>
    <property type="evidence" value="ECO:0007669"/>
    <property type="project" value="TreeGrafter"/>
</dbReference>
<dbReference type="EMBL" id="MGJP01000065">
    <property type="protein sequence ID" value="OGN08277.1"/>
    <property type="molecule type" value="Genomic_DNA"/>
</dbReference>
<evidence type="ECO:0000313" key="3">
    <source>
        <dbReference type="EMBL" id="OGN08277.1"/>
    </source>
</evidence>
<dbReference type="GO" id="GO:0004176">
    <property type="term" value="F:ATP-dependent peptidase activity"/>
    <property type="evidence" value="ECO:0007669"/>
    <property type="project" value="InterPro"/>
</dbReference>
<comment type="caution">
    <text evidence="3">The sequence shown here is derived from an EMBL/GenBank/DDBJ whole genome shotgun (WGS) entry which is preliminary data.</text>
</comment>
<accession>A0A1F8F564</accession>
<dbReference type="GO" id="GO:0051117">
    <property type="term" value="F:ATPase binding"/>
    <property type="evidence" value="ECO:0007669"/>
    <property type="project" value="TreeGrafter"/>
</dbReference>
<comment type="similarity">
    <text evidence="1 2">Belongs to the peptidase S14 family.</text>
</comment>
<dbReference type="PRINTS" id="PR00127">
    <property type="entry name" value="CLPPROTEASEP"/>
</dbReference>
<protein>
    <recommendedName>
        <fullName evidence="2">ATP-dependent Clp protease proteolytic subunit</fullName>
    </recommendedName>
</protein>
<dbReference type="InterPro" id="IPR023562">
    <property type="entry name" value="ClpP/TepA"/>
</dbReference>
<dbReference type="Proteomes" id="UP000177167">
    <property type="component" value="Unassembled WGS sequence"/>
</dbReference>
<dbReference type="Pfam" id="PF00574">
    <property type="entry name" value="CLP_protease"/>
    <property type="match status" value="1"/>
</dbReference>
<dbReference type="PANTHER" id="PTHR10381">
    <property type="entry name" value="ATP-DEPENDENT CLP PROTEASE PROTEOLYTIC SUBUNIT"/>
    <property type="match status" value="1"/>
</dbReference>
<proteinExistence type="inferred from homology"/>
<feature type="non-terminal residue" evidence="3">
    <location>
        <position position="1"/>
    </location>
</feature>